<dbReference type="PANTHER" id="PTHR43498:SF1">
    <property type="entry name" value="COB--COM HETERODISULFIDE REDUCTASE IRON-SULFUR SUBUNIT A"/>
    <property type="match status" value="1"/>
</dbReference>
<evidence type="ECO:0000313" key="6">
    <source>
        <dbReference type="EMBL" id="OPA75121.1"/>
    </source>
</evidence>
<organism evidence="6 7">
    <name type="scientific">Paenibacillus selenitireducens</name>
    <dbReference type="NCBI Taxonomy" id="1324314"/>
    <lineage>
        <taxon>Bacteria</taxon>
        <taxon>Bacillati</taxon>
        <taxon>Bacillota</taxon>
        <taxon>Bacilli</taxon>
        <taxon>Bacillales</taxon>
        <taxon>Paenibacillaceae</taxon>
        <taxon>Paenibacillus</taxon>
    </lineage>
</organism>
<dbReference type="InterPro" id="IPR039650">
    <property type="entry name" value="HdrA-like"/>
</dbReference>
<evidence type="ECO:0000256" key="5">
    <source>
        <dbReference type="ARBA" id="ARBA00023014"/>
    </source>
</evidence>
<proteinExistence type="predicted"/>
<evidence type="ECO:0000313" key="7">
    <source>
        <dbReference type="Proteomes" id="UP000190188"/>
    </source>
</evidence>
<keyword evidence="5" id="KW-0411">Iron-sulfur</keyword>
<protein>
    <recommendedName>
        <fullName evidence="8">FAD-dependent oxidoreductase</fullName>
    </recommendedName>
</protein>
<accession>A0A1T2X5E1</accession>
<dbReference type="AlphaFoldDB" id="A0A1T2X5E1"/>
<gene>
    <name evidence="6" type="ORF">BVG16_21150</name>
</gene>
<dbReference type="InterPro" id="IPR036188">
    <property type="entry name" value="FAD/NAD-bd_sf"/>
</dbReference>
<dbReference type="Pfam" id="PF12831">
    <property type="entry name" value="FAD_oxidored"/>
    <property type="match status" value="1"/>
</dbReference>
<dbReference type="RefSeq" id="WP_078501194.1">
    <property type="nucleotide sequence ID" value="NZ_MSZX01000009.1"/>
</dbReference>
<sequence length="442" mass="48160">MVDYKTIITETLKTEVLVVGGGSAGCNAAAAAALEGKKTMLVERYGFLGGTSTYILDTFYGFYIPGKEGRKVVGGIPDKVLDKLFARKAAILRPNTYGAGTGVTYDPEILKVVWEELLTESNVDILFHSFVVDVVTEGPKVTGVILVNKSGFFLVEADIIIDASGDADVVAKAGFPFDGIGGKEAVQSLTTTFRVMHVDNEAAISFTKQQMWDWMKEANATGNYYLPREEGSVHITTIPGVMATNMVRLAIPDPTNIADLSKAEIEGRKQALEYFRFMKDYLPGYDKAELMNFSTQIGVRETRRVIGEYTLTKEDVLGARKFDDAVLECGAPIEDHHNAAGTKWEYLEEGAVYQLPYRTLIPKDSTNLLVAGRCLSATHDAHASMRSIGQCMAMGQAAGTAAALAIQEGVEPKKLDINLLQAKLIENGAMINTHSSFVNYHE</sequence>
<keyword evidence="1" id="KW-0004">4Fe-4S</keyword>
<dbReference type="EMBL" id="MSZX01000009">
    <property type="protein sequence ID" value="OPA75121.1"/>
    <property type="molecule type" value="Genomic_DNA"/>
</dbReference>
<name>A0A1T2X5E1_9BACL</name>
<dbReference type="GO" id="GO:0051539">
    <property type="term" value="F:4 iron, 4 sulfur cluster binding"/>
    <property type="evidence" value="ECO:0007669"/>
    <property type="project" value="UniProtKB-KW"/>
</dbReference>
<evidence type="ECO:0008006" key="8">
    <source>
        <dbReference type="Google" id="ProtNLM"/>
    </source>
</evidence>
<evidence type="ECO:0000256" key="4">
    <source>
        <dbReference type="ARBA" id="ARBA00023004"/>
    </source>
</evidence>
<comment type="caution">
    <text evidence="6">The sequence shown here is derived from an EMBL/GenBank/DDBJ whole genome shotgun (WGS) entry which is preliminary data.</text>
</comment>
<dbReference type="STRING" id="1324314.BVG16_21150"/>
<keyword evidence="7" id="KW-1185">Reference proteome</keyword>
<evidence type="ECO:0000256" key="1">
    <source>
        <dbReference type="ARBA" id="ARBA00022485"/>
    </source>
</evidence>
<reference evidence="6 7" key="1">
    <citation type="submission" date="2017-01" db="EMBL/GenBank/DDBJ databases">
        <title>Genome analysis of Paenibacillus selenitrireducens ES3-24.</title>
        <authorList>
            <person name="Xu D."/>
            <person name="Yao R."/>
            <person name="Zheng S."/>
        </authorList>
    </citation>
    <scope>NUCLEOTIDE SEQUENCE [LARGE SCALE GENOMIC DNA]</scope>
    <source>
        <strain evidence="6 7">ES3-24</strain>
    </source>
</reference>
<dbReference type="Gene3D" id="3.50.50.60">
    <property type="entry name" value="FAD/NAD(P)-binding domain"/>
    <property type="match status" value="1"/>
</dbReference>
<dbReference type="PANTHER" id="PTHR43498">
    <property type="entry name" value="FERREDOXIN:COB-COM HETERODISULFIDE REDUCTASE SUBUNIT A"/>
    <property type="match status" value="1"/>
</dbReference>
<evidence type="ECO:0000256" key="3">
    <source>
        <dbReference type="ARBA" id="ARBA00023002"/>
    </source>
</evidence>
<keyword evidence="2" id="KW-0479">Metal-binding</keyword>
<dbReference type="OrthoDB" id="9777740at2"/>
<dbReference type="GO" id="GO:0046872">
    <property type="term" value="F:metal ion binding"/>
    <property type="evidence" value="ECO:0007669"/>
    <property type="project" value="UniProtKB-KW"/>
</dbReference>
<dbReference type="PROSITE" id="PS51257">
    <property type="entry name" value="PROKAR_LIPOPROTEIN"/>
    <property type="match status" value="1"/>
</dbReference>
<dbReference type="GO" id="GO:0016491">
    <property type="term" value="F:oxidoreductase activity"/>
    <property type="evidence" value="ECO:0007669"/>
    <property type="project" value="UniProtKB-KW"/>
</dbReference>
<dbReference type="Proteomes" id="UP000190188">
    <property type="component" value="Unassembled WGS sequence"/>
</dbReference>
<dbReference type="SUPFAM" id="SSF51905">
    <property type="entry name" value="FAD/NAD(P)-binding domain"/>
    <property type="match status" value="1"/>
</dbReference>
<keyword evidence="4" id="KW-0408">Iron</keyword>
<evidence type="ECO:0000256" key="2">
    <source>
        <dbReference type="ARBA" id="ARBA00022723"/>
    </source>
</evidence>
<keyword evidence="3" id="KW-0560">Oxidoreductase</keyword>